<reference evidence="1 2" key="1">
    <citation type="submission" date="2016-02" db="EMBL/GenBank/DDBJ databases">
        <title>Genome sequence of Clostridium thermobutyricum DSM 4928.</title>
        <authorList>
            <person name="Poehlein A."/>
            <person name="Daniel R."/>
        </authorList>
    </citation>
    <scope>NUCLEOTIDE SEQUENCE [LARGE SCALE GENOMIC DNA]</scope>
    <source>
        <strain evidence="1 2">DSM 4928</strain>
    </source>
</reference>
<dbReference type="AlphaFoldDB" id="A0A1V4SVG2"/>
<dbReference type="OrthoDB" id="9797779at2"/>
<dbReference type="RefSeq" id="WP_080022728.1">
    <property type="nucleotide sequence ID" value="NZ_LTAY01000037.1"/>
</dbReference>
<protein>
    <submittedName>
        <fullName evidence="1">Uncharacterized protein</fullName>
    </submittedName>
</protein>
<evidence type="ECO:0000313" key="2">
    <source>
        <dbReference type="Proteomes" id="UP000191448"/>
    </source>
</evidence>
<dbReference type="PANTHER" id="PTHR30087:SF1">
    <property type="entry name" value="HYPOTHETICAL CYTOSOLIC PROTEIN"/>
    <property type="match status" value="1"/>
</dbReference>
<accession>A0A1V4SVG2</accession>
<evidence type="ECO:0000313" key="1">
    <source>
        <dbReference type="EMBL" id="OPX47969.1"/>
    </source>
</evidence>
<comment type="caution">
    <text evidence="1">The sequence shown here is derived from an EMBL/GenBank/DDBJ whole genome shotgun (WGS) entry which is preliminary data.</text>
</comment>
<gene>
    <name evidence="1" type="ORF">CLTHE_15410</name>
</gene>
<dbReference type="PANTHER" id="PTHR30087">
    <property type="entry name" value="INNER MEMBRANE PROTEIN"/>
    <property type="match status" value="1"/>
</dbReference>
<dbReference type="Proteomes" id="UP000191448">
    <property type="component" value="Unassembled WGS sequence"/>
</dbReference>
<name>A0A1V4SVG2_9CLOT</name>
<organism evidence="1 2">
    <name type="scientific">Clostridium thermobutyricum DSM 4928</name>
    <dbReference type="NCBI Taxonomy" id="1121339"/>
    <lineage>
        <taxon>Bacteria</taxon>
        <taxon>Bacillati</taxon>
        <taxon>Bacillota</taxon>
        <taxon>Clostridia</taxon>
        <taxon>Eubacteriales</taxon>
        <taxon>Clostridiaceae</taxon>
        <taxon>Clostridium</taxon>
    </lineage>
</organism>
<dbReference type="InterPro" id="IPR007553">
    <property type="entry name" value="2-thiour_desulf"/>
</dbReference>
<dbReference type="Pfam" id="PF04463">
    <property type="entry name" value="2-thiour_desulf"/>
    <property type="match status" value="1"/>
</dbReference>
<proteinExistence type="predicted"/>
<sequence length="145" mass="16010">MILISACLCGVNCKYNGANNYNEKIKEILEKHDYMLVCPEQLGGLTTPRNPAEIIKDKVIDNSGKDVTIHFEKGALETLKIAQLTKAKYALLKEGSPSCGSNFIYDGNFNGTKILGEGLTAKLLKENGIKIFSENEIEDLKDKIK</sequence>
<dbReference type="EMBL" id="LTAY01000037">
    <property type="protein sequence ID" value="OPX47969.1"/>
    <property type="molecule type" value="Genomic_DNA"/>
</dbReference>